<dbReference type="PROSITE" id="PS00514">
    <property type="entry name" value="FIBRINOGEN_C_1"/>
    <property type="match status" value="1"/>
</dbReference>
<dbReference type="Proteomes" id="UP001372834">
    <property type="component" value="Unassembled WGS sequence"/>
</dbReference>
<dbReference type="InterPro" id="IPR014716">
    <property type="entry name" value="Fibrinogen_a/b/g_C_1"/>
</dbReference>
<reference evidence="3 4" key="1">
    <citation type="submission" date="2023-10" db="EMBL/GenBank/DDBJ databases">
        <title>Genomes of two closely related lineages of the louse Polyplax serrata with different host specificities.</title>
        <authorList>
            <person name="Martinu J."/>
            <person name="Tarabai H."/>
            <person name="Stefka J."/>
            <person name="Hypsa V."/>
        </authorList>
    </citation>
    <scope>NUCLEOTIDE SEQUENCE [LARGE SCALE GENOMIC DNA]</scope>
    <source>
        <strain evidence="3">HR10_N</strain>
    </source>
</reference>
<dbReference type="EMBL" id="JAWJWE010000036">
    <property type="protein sequence ID" value="KAK6628693.1"/>
    <property type="molecule type" value="Genomic_DNA"/>
</dbReference>
<dbReference type="GO" id="GO:0005615">
    <property type="term" value="C:extracellular space"/>
    <property type="evidence" value="ECO:0007669"/>
    <property type="project" value="TreeGrafter"/>
</dbReference>
<sequence length="277" mass="31561">MFSDCGSIEGGNGIYAIAPGEGPPLLVACDMSSSPGGWTIVQRRIDGSQEFNRKWKEYAVGFGVPSGEFWLGNEALHRLTAENCSSLKIDFTDIYGKKWVAEYEEFYISDADDGYRIHVSGYSGNASDALEYQNKMQFSAVDSDRDISNTHCAQNYEGGWWFSHCQHANLNGRYNLGLTWFDGTRNEWIAVAFSEMKERLARRIQQVKVTPIIHFIIDQIFVERDFHINLVREASTLFWKKPSLQGVRLTEFERLQPQQINADDEEFTKDPKNVGKS</sequence>
<dbReference type="InterPro" id="IPR002181">
    <property type="entry name" value="Fibrinogen_a/b/g_C_dom"/>
</dbReference>
<evidence type="ECO:0000259" key="2">
    <source>
        <dbReference type="PROSITE" id="PS51406"/>
    </source>
</evidence>
<dbReference type="PANTHER" id="PTHR19143:SF444">
    <property type="entry name" value="PROTEIN SCABROUS"/>
    <property type="match status" value="1"/>
</dbReference>
<comment type="caution">
    <text evidence="3">The sequence shown here is derived from an EMBL/GenBank/DDBJ whole genome shotgun (WGS) entry which is preliminary data.</text>
</comment>
<gene>
    <name evidence="3" type="ORF">RUM43_002508</name>
</gene>
<dbReference type="PROSITE" id="PS51406">
    <property type="entry name" value="FIBRINOGEN_C_2"/>
    <property type="match status" value="1"/>
</dbReference>
<name>A0AAN8PCU6_POLSC</name>
<proteinExistence type="predicted"/>
<evidence type="ECO:0000313" key="3">
    <source>
        <dbReference type="EMBL" id="KAK6628693.1"/>
    </source>
</evidence>
<evidence type="ECO:0000313" key="4">
    <source>
        <dbReference type="Proteomes" id="UP001372834"/>
    </source>
</evidence>
<dbReference type="InterPro" id="IPR020837">
    <property type="entry name" value="Fibrinogen_CS"/>
</dbReference>
<dbReference type="InterPro" id="IPR050373">
    <property type="entry name" value="Fibrinogen_C-term_domain"/>
</dbReference>
<dbReference type="Gene3D" id="3.90.215.10">
    <property type="entry name" value="Gamma Fibrinogen, chain A, domain 1"/>
    <property type="match status" value="1"/>
</dbReference>
<organism evidence="3 4">
    <name type="scientific">Polyplax serrata</name>
    <name type="common">Common mouse louse</name>
    <dbReference type="NCBI Taxonomy" id="468196"/>
    <lineage>
        <taxon>Eukaryota</taxon>
        <taxon>Metazoa</taxon>
        <taxon>Ecdysozoa</taxon>
        <taxon>Arthropoda</taxon>
        <taxon>Hexapoda</taxon>
        <taxon>Insecta</taxon>
        <taxon>Pterygota</taxon>
        <taxon>Neoptera</taxon>
        <taxon>Paraneoptera</taxon>
        <taxon>Psocodea</taxon>
        <taxon>Troctomorpha</taxon>
        <taxon>Phthiraptera</taxon>
        <taxon>Anoplura</taxon>
        <taxon>Polyplacidae</taxon>
        <taxon>Polyplax</taxon>
    </lineage>
</organism>
<dbReference type="SMART" id="SM00186">
    <property type="entry name" value="FBG"/>
    <property type="match status" value="1"/>
</dbReference>
<evidence type="ECO:0000256" key="1">
    <source>
        <dbReference type="ARBA" id="ARBA00023157"/>
    </source>
</evidence>
<dbReference type="InterPro" id="IPR036056">
    <property type="entry name" value="Fibrinogen-like_C"/>
</dbReference>
<dbReference type="SUPFAM" id="SSF56496">
    <property type="entry name" value="Fibrinogen C-terminal domain-like"/>
    <property type="match status" value="1"/>
</dbReference>
<keyword evidence="1" id="KW-1015">Disulfide bond</keyword>
<feature type="domain" description="Fibrinogen C-terminal" evidence="2">
    <location>
        <begin position="1"/>
        <end position="202"/>
    </location>
</feature>
<dbReference type="PANTHER" id="PTHR19143">
    <property type="entry name" value="FIBRINOGEN/TENASCIN/ANGIOPOEITIN"/>
    <property type="match status" value="1"/>
</dbReference>
<accession>A0AAN8PCU6</accession>
<protein>
    <recommendedName>
        <fullName evidence="2">Fibrinogen C-terminal domain-containing protein</fullName>
    </recommendedName>
</protein>
<dbReference type="Pfam" id="PF00147">
    <property type="entry name" value="Fibrinogen_C"/>
    <property type="match status" value="1"/>
</dbReference>
<dbReference type="CDD" id="cd00087">
    <property type="entry name" value="FReD"/>
    <property type="match status" value="1"/>
</dbReference>
<dbReference type="AlphaFoldDB" id="A0AAN8PCU6"/>